<organism evidence="1">
    <name type="scientific">Candidatus Kentrum sp. LFY</name>
    <dbReference type="NCBI Taxonomy" id="2126342"/>
    <lineage>
        <taxon>Bacteria</taxon>
        <taxon>Pseudomonadati</taxon>
        <taxon>Pseudomonadota</taxon>
        <taxon>Gammaproteobacteria</taxon>
        <taxon>Candidatus Kentrum</taxon>
    </lineage>
</organism>
<dbReference type="EMBL" id="CAADFN010000142">
    <property type="protein sequence ID" value="VFK23418.1"/>
    <property type="molecule type" value="Genomic_DNA"/>
</dbReference>
<evidence type="ECO:0008006" key="2">
    <source>
        <dbReference type="Google" id="ProtNLM"/>
    </source>
</evidence>
<dbReference type="AlphaFoldDB" id="A0A450X2A5"/>
<protein>
    <recommendedName>
        <fullName evidence="2">Integrase core domain-containing protein</fullName>
    </recommendedName>
</protein>
<sequence length="287" mass="32348">MNERENAEYADEPIRKGCLAEGIHREGLVLHSDNGSPMESATMLATLRRLDVVPSFSRNSVTTRPIREAPSRVLNRLANGCMNSCVDTTKSITTVLFDMSHQNNAKCHRGEDAALLDKRQRLYEATKARNPRRWSGETRNRGARSMRFGLIPPRRFVPESKAFVNHHEHYRTTLLINIVSSESPSGSSASPLPDIGEMKKNNNHLHTTTCLPWRTCTCADADCLPEGVERFKLPGMHNKIIMNHRKLLSKAASNQDIQMEILKIRGVRAFLILSGVAFQYEQHPLPL</sequence>
<reference evidence="1" key="1">
    <citation type="submission" date="2019-02" db="EMBL/GenBank/DDBJ databases">
        <authorList>
            <person name="Gruber-Vodicka R. H."/>
            <person name="Seah K. B. B."/>
        </authorList>
    </citation>
    <scope>NUCLEOTIDE SEQUENCE</scope>
    <source>
        <strain evidence="1">BECK_BY7</strain>
    </source>
</reference>
<gene>
    <name evidence="1" type="ORF">BECKLFY1418C_GA0070996_11421</name>
</gene>
<proteinExistence type="predicted"/>
<accession>A0A450X2A5</accession>
<evidence type="ECO:0000313" key="1">
    <source>
        <dbReference type="EMBL" id="VFK23418.1"/>
    </source>
</evidence>
<name>A0A450X2A5_9GAMM</name>